<organism evidence="3 4">
    <name type="scientific">Hebeloma cylindrosporum</name>
    <dbReference type="NCBI Taxonomy" id="76867"/>
    <lineage>
        <taxon>Eukaryota</taxon>
        <taxon>Fungi</taxon>
        <taxon>Dikarya</taxon>
        <taxon>Basidiomycota</taxon>
        <taxon>Agaricomycotina</taxon>
        <taxon>Agaricomycetes</taxon>
        <taxon>Agaricomycetidae</taxon>
        <taxon>Agaricales</taxon>
        <taxon>Agaricineae</taxon>
        <taxon>Hymenogastraceae</taxon>
        <taxon>Hebeloma</taxon>
    </lineage>
</organism>
<dbReference type="EMBL" id="KN831780">
    <property type="protein sequence ID" value="KIM41602.1"/>
    <property type="molecule type" value="Genomic_DNA"/>
</dbReference>
<dbReference type="STRING" id="686832.A0A0C2YKS4"/>
<evidence type="ECO:0000256" key="1">
    <source>
        <dbReference type="SAM" id="SignalP"/>
    </source>
</evidence>
<accession>A0A0C2YKS4</accession>
<evidence type="ECO:0000313" key="4">
    <source>
        <dbReference type="Proteomes" id="UP000053424"/>
    </source>
</evidence>
<dbReference type="PANTHER" id="PTHR28208">
    <property type="entry name" value="PHOSPHATIDATE PHOSPHATASE APP1"/>
    <property type="match status" value="1"/>
</dbReference>
<dbReference type="GO" id="GO:0030479">
    <property type="term" value="C:actin cortical patch"/>
    <property type="evidence" value="ECO:0007669"/>
    <property type="project" value="TreeGrafter"/>
</dbReference>
<dbReference type="AlphaFoldDB" id="A0A0C2YKS4"/>
<protein>
    <recommendedName>
        <fullName evidence="2">Phosphatidate phosphatase APP1 catalytic domain-containing protein</fullName>
    </recommendedName>
</protein>
<evidence type="ECO:0000313" key="3">
    <source>
        <dbReference type="EMBL" id="KIM41602.1"/>
    </source>
</evidence>
<reference evidence="4" key="2">
    <citation type="submission" date="2015-01" db="EMBL/GenBank/DDBJ databases">
        <title>Evolutionary Origins and Diversification of the Mycorrhizal Mutualists.</title>
        <authorList>
            <consortium name="DOE Joint Genome Institute"/>
            <consortium name="Mycorrhizal Genomics Consortium"/>
            <person name="Kohler A."/>
            <person name="Kuo A."/>
            <person name="Nagy L.G."/>
            <person name="Floudas D."/>
            <person name="Copeland A."/>
            <person name="Barry K.W."/>
            <person name="Cichocki N."/>
            <person name="Veneault-Fourrey C."/>
            <person name="LaButti K."/>
            <person name="Lindquist E.A."/>
            <person name="Lipzen A."/>
            <person name="Lundell T."/>
            <person name="Morin E."/>
            <person name="Murat C."/>
            <person name="Riley R."/>
            <person name="Ohm R."/>
            <person name="Sun H."/>
            <person name="Tunlid A."/>
            <person name="Henrissat B."/>
            <person name="Grigoriev I.V."/>
            <person name="Hibbett D.S."/>
            <person name="Martin F."/>
        </authorList>
    </citation>
    <scope>NUCLEOTIDE SEQUENCE [LARGE SCALE GENOMIC DNA]</scope>
    <source>
        <strain evidence="4">h7</strain>
    </source>
</reference>
<dbReference type="InterPro" id="IPR052935">
    <property type="entry name" value="Mg2+_PAP"/>
</dbReference>
<name>A0A0C2YKS4_HEBCY</name>
<sequence>MQITSFFVALALAVSSVSGLPTAAVNGRGIFDGTVGATDDLLIFDSPGFPDPANPGNTLISLQTFVSLRQVDLGLVTKAITEAISALGVEVGDSLNILQGRIKLIGAIGLPGKSTTVTVPGCTEPAAKSGSTSGSDLGMSLKTVSLGQCASNVKEFTATSSFGGFLNDRTSQATVFNSPNSGFGVISDIDDTIKISNVLDTVALIKSTLLEAPKPVAGMPELYGKLAQSLNQPQFVYVTGSPFQLYPFLNDFIDTTYSASKGPIFAQNLTIVDPVEAIKFVSNGNTEGFKNAQIDRLRVMYLNKKWLAIGDSTQKDPEVYGASFKRHGDAIACSWIRRVEGANNTDERFAAAFAGVPANKFRIYTDADIPSLANINVAAGEC</sequence>
<reference evidence="3 4" key="1">
    <citation type="submission" date="2014-04" db="EMBL/GenBank/DDBJ databases">
        <authorList>
            <consortium name="DOE Joint Genome Institute"/>
            <person name="Kuo A."/>
            <person name="Gay G."/>
            <person name="Dore J."/>
            <person name="Kohler A."/>
            <person name="Nagy L.G."/>
            <person name="Floudas D."/>
            <person name="Copeland A."/>
            <person name="Barry K.W."/>
            <person name="Cichocki N."/>
            <person name="Veneault-Fourrey C."/>
            <person name="LaButti K."/>
            <person name="Lindquist E.A."/>
            <person name="Lipzen A."/>
            <person name="Lundell T."/>
            <person name="Morin E."/>
            <person name="Murat C."/>
            <person name="Sun H."/>
            <person name="Tunlid A."/>
            <person name="Henrissat B."/>
            <person name="Grigoriev I.V."/>
            <person name="Hibbett D.S."/>
            <person name="Martin F."/>
            <person name="Nordberg H.P."/>
            <person name="Cantor M.N."/>
            <person name="Hua S.X."/>
        </authorList>
    </citation>
    <scope>NUCLEOTIDE SEQUENCE [LARGE SCALE GENOMIC DNA]</scope>
    <source>
        <strain evidence="4">h7</strain>
    </source>
</reference>
<dbReference type="PANTHER" id="PTHR28208:SF1">
    <property type="entry name" value="FILAMENT ORGANIZATION PROTEIN APP1-LIKE, PUTATIVE (AFU_ORTHOLOGUE AFUA_1G06650)-RELATED"/>
    <property type="match status" value="1"/>
</dbReference>
<keyword evidence="4" id="KW-1185">Reference proteome</keyword>
<evidence type="ECO:0000259" key="2">
    <source>
        <dbReference type="Pfam" id="PF09949"/>
    </source>
</evidence>
<keyword evidence="1" id="KW-0732">Signal</keyword>
<proteinExistence type="predicted"/>
<dbReference type="GO" id="GO:0008195">
    <property type="term" value="F:phosphatidate phosphatase activity"/>
    <property type="evidence" value="ECO:0007669"/>
    <property type="project" value="InterPro"/>
</dbReference>
<dbReference type="InterPro" id="IPR019236">
    <property type="entry name" value="APP1_cat"/>
</dbReference>
<dbReference type="Pfam" id="PF09949">
    <property type="entry name" value="APP1_cat"/>
    <property type="match status" value="1"/>
</dbReference>
<dbReference type="OrthoDB" id="414243at2759"/>
<dbReference type="HOGENOM" id="CLU_030283_0_0_1"/>
<feature type="domain" description="Phosphatidate phosphatase APP1 catalytic" evidence="2">
    <location>
        <begin position="183"/>
        <end position="338"/>
    </location>
</feature>
<dbReference type="Proteomes" id="UP000053424">
    <property type="component" value="Unassembled WGS sequence"/>
</dbReference>
<feature type="chain" id="PRO_5002159411" description="Phosphatidate phosphatase APP1 catalytic domain-containing protein" evidence="1">
    <location>
        <begin position="20"/>
        <end position="382"/>
    </location>
</feature>
<gene>
    <name evidence="3" type="ORF">M413DRAFT_19017</name>
</gene>
<feature type="signal peptide" evidence="1">
    <location>
        <begin position="1"/>
        <end position="19"/>
    </location>
</feature>